<dbReference type="InParanoid" id="F5Y9B5"/>
<dbReference type="SUPFAM" id="SSF140931">
    <property type="entry name" value="Fic-like"/>
    <property type="match status" value="1"/>
</dbReference>
<dbReference type="InterPro" id="IPR003812">
    <property type="entry name" value="Fido"/>
</dbReference>
<dbReference type="RefSeq" id="WP_015709903.1">
    <property type="nucleotide sequence ID" value="NC_015577.1"/>
</dbReference>
<dbReference type="GO" id="GO:0005524">
    <property type="term" value="F:ATP binding"/>
    <property type="evidence" value="ECO:0007669"/>
    <property type="project" value="UniProtKB-KW"/>
</dbReference>
<dbReference type="Pfam" id="PF02661">
    <property type="entry name" value="Fic"/>
    <property type="match status" value="1"/>
</dbReference>
<accession>F5Y9B5</accession>
<evidence type="ECO:0000313" key="6">
    <source>
        <dbReference type="Proteomes" id="UP000009222"/>
    </source>
</evidence>
<sequence>MRLKGGLYHVTQIKLCYNSNRIEGSRLTEDQTRYIFETNTIDIPDGETANVDDIVETVNHFAAFDYLLTVSDKPLSEEIIKEFHRILKTGTSDSRKEWFKVGDYKIKPNVVGDTKTTAPAKVQETIAKLLISYNAKPTAAFEDIVDFHHQFERIHPFQDGNGRVGRLIIFKECLKNDITPFIIDEEHKLFYYRGLKEFEHTPGYLLDTCRSAQDVYAEFINYFEGTGRQLP</sequence>
<feature type="binding site" evidence="2">
    <location>
        <begin position="159"/>
        <end position="166"/>
    </location>
    <ligand>
        <name>ATP</name>
        <dbReference type="ChEBI" id="CHEBI:30616"/>
    </ligand>
</feature>
<keyword evidence="2" id="KW-0547">Nucleotide-binding</keyword>
<evidence type="ECO:0000256" key="2">
    <source>
        <dbReference type="PIRSR" id="PIRSR640198-2"/>
    </source>
</evidence>
<organism evidence="5 6">
    <name type="scientific">Leadbettera azotonutricia (strain ATCC BAA-888 / DSM 13862 / ZAS-9)</name>
    <name type="common">Treponema azotonutricium</name>
    <dbReference type="NCBI Taxonomy" id="545695"/>
    <lineage>
        <taxon>Bacteria</taxon>
        <taxon>Pseudomonadati</taxon>
        <taxon>Spirochaetota</taxon>
        <taxon>Spirochaetia</taxon>
        <taxon>Spirochaetales</taxon>
        <taxon>Breznakiellaceae</taxon>
        <taxon>Leadbettera</taxon>
    </lineage>
</organism>
<feature type="domain" description="Fido" evidence="4">
    <location>
        <begin position="75"/>
        <end position="225"/>
    </location>
</feature>
<proteinExistence type="predicted"/>
<dbReference type="STRING" id="545695.TREAZ_2146"/>
<dbReference type="OrthoDB" id="9813719at2"/>
<feature type="active site" evidence="1">
    <location>
        <position position="155"/>
    </location>
</feature>
<evidence type="ECO:0000256" key="3">
    <source>
        <dbReference type="PIRSR" id="PIRSR640198-3"/>
    </source>
</evidence>
<evidence type="ECO:0000259" key="4">
    <source>
        <dbReference type="PROSITE" id="PS51459"/>
    </source>
</evidence>
<dbReference type="PANTHER" id="PTHR13504">
    <property type="entry name" value="FIDO DOMAIN-CONTAINING PROTEIN DDB_G0283145"/>
    <property type="match status" value="1"/>
</dbReference>
<dbReference type="HOGENOM" id="CLU_040460_2_1_12"/>
<dbReference type="Gene3D" id="1.10.3290.10">
    <property type="entry name" value="Fido-like domain"/>
    <property type="match status" value="1"/>
</dbReference>
<dbReference type="Proteomes" id="UP000009222">
    <property type="component" value="Chromosome"/>
</dbReference>
<gene>
    <name evidence="5" type="ordered locus">TREAZ_2146</name>
</gene>
<keyword evidence="2" id="KW-0067">ATP-binding</keyword>
<reference evidence="5 6" key="2">
    <citation type="journal article" date="2011" name="ISME J.">
        <title>RNA-seq reveals cooperative metabolic interactions between two termite-gut spirochete species in co-culture.</title>
        <authorList>
            <person name="Rosenthal A.Z."/>
            <person name="Matson E.G."/>
            <person name="Eldar A."/>
            <person name="Leadbetter J.R."/>
        </authorList>
    </citation>
    <scope>NUCLEOTIDE SEQUENCE [LARGE SCALE GENOMIC DNA]</scope>
    <source>
        <strain evidence="6">ATCC BAA-888 / DSM 13862 / ZAS-9</strain>
    </source>
</reference>
<dbReference type="EMBL" id="CP001841">
    <property type="protein sequence ID" value="AEF83284.1"/>
    <property type="molecule type" value="Genomic_DNA"/>
</dbReference>
<keyword evidence="6" id="KW-1185">Reference proteome</keyword>
<name>F5Y9B5_LEAAZ</name>
<dbReference type="InterPro" id="IPR036597">
    <property type="entry name" value="Fido-like_dom_sf"/>
</dbReference>
<protein>
    <submittedName>
        <fullName evidence="5">Fic family protein</fullName>
    </submittedName>
</protein>
<dbReference type="AlphaFoldDB" id="F5Y9B5"/>
<dbReference type="InterPro" id="IPR040198">
    <property type="entry name" value="Fido_containing"/>
</dbReference>
<reference evidence="6" key="1">
    <citation type="submission" date="2009-12" db="EMBL/GenBank/DDBJ databases">
        <title>Complete sequence of Treponema azotonutricium strain ZAS-9.</title>
        <authorList>
            <person name="Tetu S.G."/>
            <person name="Matson E."/>
            <person name="Ren Q."/>
            <person name="Seshadri R."/>
            <person name="Elbourne L."/>
            <person name="Hassan K.A."/>
            <person name="Durkin A."/>
            <person name="Radune D."/>
            <person name="Mohamoud Y."/>
            <person name="Shay R."/>
            <person name="Jin S."/>
            <person name="Zhang X."/>
            <person name="Lucey K."/>
            <person name="Ballor N.R."/>
            <person name="Ottesen E."/>
            <person name="Rosenthal R."/>
            <person name="Allen A."/>
            <person name="Leadbetter J.R."/>
            <person name="Paulsen I.T."/>
        </authorList>
    </citation>
    <scope>NUCLEOTIDE SEQUENCE [LARGE SCALE GENOMIC DNA]</scope>
    <source>
        <strain evidence="6">ATCC BAA-888 / DSM 13862 / ZAS-9</strain>
    </source>
</reference>
<feature type="site" description="Important for autoinhibition of adenylyltransferase activity" evidence="3">
    <location>
        <position position="23"/>
    </location>
</feature>
<dbReference type="KEGG" id="taz:TREAZ_2146"/>
<evidence type="ECO:0000313" key="5">
    <source>
        <dbReference type="EMBL" id="AEF83284.1"/>
    </source>
</evidence>
<dbReference type="PANTHER" id="PTHR13504:SF38">
    <property type="entry name" value="FIDO DOMAIN-CONTAINING PROTEIN"/>
    <property type="match status" value="1"/>
</dbReference>
<dbReference type="eggNOG" id="COG3177">
    <property type="taxonomic scope" value="Bacteria"/>
</dbReference>
<evidence type="ECO:0000256" key="1">
    <source>
        <dbReference type="PIRSR" id="PIRSR640198-1"/>
    </source>
</evidence>
<dbReference type="PROSITE" id="PS51459">
    <property type="entry name" value="FIDO"/>
    <property type="match status" value="1"/>
</dbReference>
<feature type="binding site" evidence="2">
    <location>
        <begin position="191"/>
        <end position="192"/>
    </location>
    <ligand>
        <name>ATP</name>
        <dbReference type="ChEBI" id="CHEBI:30616"/>
    </ligand>
</feature>